<dbReference type="Proteomes" id="UP000290288">
    <property type="component" value="Unassembled WGS sequence"/>
</dbReference>
<dbReference type="STRING" id="2316362.A0A4Q2DE54"/>
<accession>A0A4Q2DE54</accession>
<keyword evidence="2" id="KW-1185">Reference proteome</keyword>
<name>A0A4Q2DE54_9AGAR</name>
<dbReference type="OrthoDB" id="3013323at2759"/>
<proteinExistence type="predicted"/>
<dbReference type="AlphaFoldDB" id="A0A4Q2DE54"/>
<gene>
    <name evidence="1" type="ORF">EST38_g8631</name>
</gene>
<reference evidence="1 2" key="1">
    <citation type="submission" date="2019-01" db="EMBL/GenBank/DDBJ databases">
        <title>Draft genome sequence of Psathyrella aberdarensis IHI B618.</title>
        <authorList>
            <person name="Buettner E."/>
            <person name="Kellner H."/>
        </authorList>
    </citation>
    <scope>NUCLEOTIDE SEQUENCE [LARGE SCALE GENOMIC DNA]</scope>
    <source>
        <strain evidence="1 2">IHI B618</strain>
    </source>
</reference>
<evidence type="ECO:0000313" key="2">
    <source>
        <dbReference type="Proteomes" id="UP000290288"/>
    </source>
</evidence>
<comment type="caution">
    <text evidence="1">The sequence shown here is derived from an EMBL/GenBank/DDBJ whole genome shotgun (WGS) entry which is preliminary data.</text>
</comment>
<evidence type="ECO:0000313" key="1">
    <source>
        <dbReference type="EMBL" id="RXW17221.1"/>
    </source>
</evidence>
<sequence length="317" mass="36247">MAHVRTHGNILLLGPFFLQKLDLMQQVIDEPALWLSASINPKTALLEGDEFTEWTTMVIAAVHRLVPTLPHVIGALIAFLKGTKATFQRFTKEFHEGGDIAQMSDNEKENLFVASTNDLNEGALGKVRLSKRARPNQTLLSHNSRQLYQNNGTADFAQSKLQSHADQLFVRKVARQQQVSGRSRKIRERHIEHKKHRVLENRRWLVKRAEAERNRLAQLEATRKALVLDNSEIDKLKVPGLDKQLRFHREEEKKRNSSERIPALTGLNKERKQEELKKAVSRWLTYVGEAMDVDSDEDLSDSAVTQVAMDFSDCDEL</sequence>
<organism evidence="1 2">
    <name type="scientific">Candolleomyces aberdarensis</name>
    <dbReference type="NCBI Taxonomy" id="2316362"/>
    <lineage>
        <taxon>Eukaryota</taxon>
        <taxon>Fungi</taxon>
        <taxon>Dikarya</taxon>
        <taxon>Basidiomycota</taxon>
        <taxon>Agaricomycotina</taxon>
        <taxon>Agaricomycetes</taxon>
        <taxon>Agaricomycetidae</taxon>
        <taxon>Agaricales</taxon>
        <taxon>Agaricineae</taxon>
        <taxon>Psathyrellaceae</taxon>
        <taxon>Candolleomyces</taxon>
    </lineage>
</organism>
<protein>
    <submittedName>
        <fullName evidence="1">Uncharacterized protein</fullName>
    </submittedName>
</protein>
<dbReference type="EMBL" id="SDEE01000359">
    <property type="protein sequence ID" value="RXW17221.1"/>
    <property type="molecule type" value="Genomic_DNA"/>
</dbReference>